<feature type="domain" description="HTH gntR-type" evidence="4">
    <location>
        <begin position="1"/>
        <end position="69"/>
    </location>
</feature>
<dbReference type="EMBL" id="OCNE01000031">
    <property type="protein sequence ID" value="SOD67464.1"/>
    <property type="molecule type" value="Genomic_DNA"/>
</dbReference>
<dbReference type="SUPFAM" id="SSF64288">
    <property type="entry name" value="Chorismate lyase-like"/>
    <property type="match status" value="1"/>
</dbReference>
<sequence length="240" mass="26205">MTGYMDIAGHYRGEIANGQLKPGARMPSQREAARLHQVNLTTVIRAYEVLQREGLITTHVGRGTVVTARPKVVVTGAQRAARLDSGGPDLADGETVSGRSVAVVPCTDVAVAVELGLEPGEQAVLRRRVFRTDEVPATYALTYIHTRALDYVPEIMTDGPLGDWRPMYQERTGKTVARSPERRSARHARADELAALEVNVPEGDVAVPVLVTQTTWHDDDGPLMVMEDVYRPGAWQISNA</sequence>
<keyword evidence="6" id="KW-1185">Reference proteome</keyword>
<dbReference type="GO" id="GO:0003677">
    <property type="term" value="F:DNA binding"/>
    <property type="evidence" value="ECO:0007669"/>
    <property type="project" value="UniProtKB-KW"/>
</dbReference>
<keyword evidence="3" id="KW-0804">Transcription</keyword>
<dbReference type="PANTHER" id="PTHR44846:SF17">
    <property type="entry name" value="GNTR-FAMILY TRANSCRIPTIONAL REGULATOR"/>
    <property type="match status" value="1"/>
</dbReference>
<dbReference type="GO" id="GO:0003700">
    <property type="term" value="F:DNA-binding transcription factor activity"/>
    <property type="evidence" value="ECO:0007669"/>
    <property type="project" value="InterPro"/>
</dbReference>
<dbReference type="InterPro" id="IPR050679">
    <property type="entry name" value="Bact_HTH_transcr_reg"/>
</dbReference>
<dbReference type="Gene3D" id="1.10.10.10">
    <property type="entry name" value="Winged helix-like DNA-binding domain superfamily/Winged helix DNA-binding domain"/>
    <property type="match status" value="1"/>
</dbReference>
<dbReference type="RefSeq" id="WP_097234016.1">
    <property type="nucleotide sequence ID" value="NZ_OCNE01000031.1"/>
</dbReference>
<evidence type="ECO:0000313" key="6">
    <source>
        <dbReference type="Proteomes" id="UP000219072"/>
    </source>
</evidence>
<dbReference type="OrthoDB" id="3192286at2"/>
<accession>A0A286E9D2</accession>
<dbReference type="Pfam" id="PF00392">
    <property type="entry name" value="GntR"/>
    <property type="match status" value="1"/>
</dbReference>
<dbReference type="Proteomes" id="UP000219072">
    <property type="component" value="Unassembled WGS sequence"/>
</dbReference>
<dbReference type="InterPro" id="IPR036388">
    <property type="entry name" value="WH-like_DNA-bd_sf"/>
</dbReference>
<dbReference type="InterPro" id="IPR028978">
    <property type="entry name" value="Chorismate_lyase_/UTRA_dom_sf"/>
</dbReference>
<dbReference type="InterPro" id="IPR036390">
    <property type="entry name" value="WH_DNA-bd_sf"/>
</dbReference>
<organism evidence="5 6">
    <name type="scientific">Streptomyces zhaozhouensis</name>
    <dbReference type="NCBI Taxonomy" id="1300267"/>
    <lineage>
        <taxon>Bacteria</taxon>
        <taxon>Bacillati</taxon>
        <taxon>Actinomycetota</taxon>
        <taxon>Actinomycetes</taxon>
        <taxon>Kitasatosporales</taxon>
        <taxon>Streptomycetaceae</taxon>
        <taxon>Streptomyces</taxon>
    </lineage>
</organism>
<dbReference type="SUPFAM" id="SSF46785">
    <property type="entry name" value="Winged helix' DNA-binding domain"/>
    <property type="match status" value="1"/>
</dbReference>
<reference evidence="5 6" key="1">
    <citation type="submission" date="2017-09" db="EMBL/GenBank/DDBJ databases">
        <authorList>
            <person name="Ehlers B."/>
            <person name="Leendertz F.H."/>
        </authorList>
    </citation>
    <scope>NUCLEOTIDE SEQUENCE [LARGE SCALE GENOMIC DNA]</scope>
    <source>
        <strain evidence="5 6">CGMCC 4.7095</strain>
    </source>
</reference>
<dbReference type="GO" id="GO:0045892">
    <property type="term" value="P:negative regulation of DNA-templated transcription"/>
    <property type="evidence" value="ECO:0007669"/>
    <property type="project" value="TreeGrafter"/>
</dbReference>
<evidence type="ECO:0000259" key="4">
    <source>
        <dbReference type="PROSITE" id="PS50949"/>
    </source>
</evidence>
<dbReference type="AlphaFoldDB" id="A0A286E9D2"/>
<dbReference type="InterPro" id="IPR011663">
    <property type="entry name" value="UTRA"/>
</dbReference>
<gene>
    <name evidence="5" type="ORF">SAMN06297387_13126</name>
</gene>
<dbReference type="InterPro" id="IPR000524">
    <property type="entry name" value="Tscrpt_reg_HTH_GntR"/>
</dbReference>
<dbReference type="Pfam" id="PF07702">
    <property type="entry name" value="UTRA"/>
    <property type="match status" value="1"/>
</dbReference>
<evidence type="ECO:0000313" key="5">
    <source>
        <dbReference type="EMBL" id="SOD67464.1"/>
    </source>
</evidence>
<dbReference type="SMART" id="SM00866">
    <property type="entry name" value="UTRA"/>
    <property type="match status" value="1"/>
</dbReference>
<name>A0A286E9D2_9ACTN</name>
<evidence type="ECO:0000256" key="2">
    <source>
        <dbReference type="ARBA" id="ARBA00023125"/>
    </source>
</evidence>
<keyword evidence="2" id="KW-0238">DNA-binding</keyword>
<dbReference type="SMART" id="SM00345">
    <property type="entry name" value="HTH_GNTR"/>
    <property type="match status" value="1"/>
</dbReference>
<protein>
    <submittedName>
        <fullName evidence="5">GntR family transcriptional regulator</fullName>
    </submittedName>
</protein>
<dbReference type="Gene3D" id="3.40.1410.10">
    <property type="entry name" value="Chorismate lyase-like"/>
    <property type="match status" value="1"/>
</dbReference>
<dbReference type="PROSITE" id="PS50949">
    <property type="entry name" value="HTH_GNTR"/>
    <property type="match status" value="1"/>
</dbReference>
<dbReference type="CDD" id="cd07377">
    <property type="entry name" value="WHTH_GntR"/>
    <property type="match status" value="1"/>
</dbReference>
<evidence type="ECO:0000256" key="3">
    <source>
        <dbReference type="ARBA" id="ARBA00023163"/>
    </source>
</evidence>
<proteinExistence type="predicted"/>
<dbReference type="PANTHER" id="PTHR44846">
    <property type="entry name" value="MANNOSYL-D-GLYCERATE TRANSPORT/METABOLISM SYSTEM REPRESSOR MNGR-RELATED"/>
    <property type="match status" value="1"/>
</dbReference>
<evidence type="ECO:0000256" key="1">
    <source>
        <dbReference type="ARBA" id="ARBA00023015"/>
    </source>
</evidence>
<keyword evidence="1" id="KW-0805">Transcription regulation</keyword>